<feature type="transmembrane region" description="Helical" evidence="13">
    <location>
        <begin position="229"/>
        <end position="246"/>
    </location>
</feature>
<comment type="similarity">
    <text evidence="2">Belongs to the fatty acid desaturase type 1 family. AlkB subfamily.</text>
</comment>
<reference evidence="15 16" key="1">
    <citation type="submission" date="2017-03" db="EMBL/GenBank/DDBJ databases">
        <authorList>
            <person name="Afonso C.L."/>
            <person name="Miller P.J."/>
            <person name="Scott M.A."/>
            <person name="Spackman E."/>
            <person name="Goraichik I."/>
            <person name="Dimitrov K.M."/>
            <person name="Suarez D.L."/>
            <person name="Swayne D.E."/>
        </authorList>
    </citation>
    <scope>NUCLEOTIDE SEQUENCE [LARGE SCALE GENOMIC DNA]</scope>
    <source>
        <strain evidence="15 16">CECT 8620</strain>
    </source>
</reference>
<evidence type="ECO:0000256" key="8">
    <source>
        <dbReference type="ARBA" id="ARBA00023002"/>
    </source>
</evidence>
<keyword evidence="5 13" id="KW-0812">Transmembrane</keyword>
<name>A0A1Y5S2Q6_9RHOB</name>
<keyword evidence="4" id="KW-0997">Cell inner membrane</keyword>
<feature type="transmembrane region" description="Helical" evidence="13">
    <location>
        <begin position="88"/>
        <end position="108"/>
    </location>
</feature>
<keyword evidence="8 15" id="KW-0560">Oxidoreductase</keyword>
<dbReference type="PANTHER" id="PTHR38674:SF1">
    <property type="entry name" value="ALKANE 1-MONOOXYGENASE 1"/>
    <property type="match status" value="1"/>
</dbReference>
<keyword evidence="10 15" id="KW-0503">Monooxygenase</keyword>
<dbReference type="GO" id="GO:0006629">
    <property type="term" value="P:lipid metabolic process"/>
    <property type="evidence" value="ECO:0007669"/>
    <property type="project" value="InterPro"/>
</dbReference>
<evidence type="ECO:0000256" key="3">
    <source>
        <dbReference type="ARBA" id="ARBA00022475"/>
    </source>
</evidence>
<dbReference type="PANTHER" id="PTHR38674">
    <property type="entry name" value="ALKANE 1-MONOOXYGENASE 1"/>
    <property type="match status" value="1"/>
</dbReference>
<keyword evidence="16" id="KW-1185">Reference proteome</keyword>
<feature type="transmembrane region" description="Helical" evidence="13">
    <location>
        <begin position="114"/>
        <end position="132"/>
    </location>
</feature>
<evidence type="ECO:0000259" key="14">
    <source>
        <dbReference type="Pfam" id="PF00487"/>
    </source>
</evidence>
<sequence length="385" mass="42129">MQPPLSRPPARLGSTLKAYLLPKPQIRLFAIATVVPVALLGLADLFGGLWALAALGYMTALTASLDALVGLVLLPSQSPATLRAGDRLSVVLALAHFILLALAVLALGANRFALWEQVVIFLASGLFFGQVSNSNAHELIHRTTRGLRNLGTWVYISLLFGHHASAHPKVHHRFVATDEDPNSARSGEGFYRFALRAWLGSFRAGLKIENDLRARTRGGAWWHKKLHPYAVYTLGALMCLGLAFAIAGPRGLVAYVALSSFATMQLLLSDYVQHYGLRRPKGPDGRYAPVDVQHSWNAPQWFSALLMLNAPRHSDHHAHPMRPYPALKLDTGAPLLPHSLPIMATIALVPPLWKRKMRKHVLAVINGTQNHPDRAKAAPRNPTST</sequence>
<evidence type="ECO:0000256" key="4">
    <source>
        <dbReference type="ARBA" id="ARBA00022519"/>
    </source>
</evidence>
<gene>
    <name evidence="15" type="primary">alkB_2</name>
    <name evidence="15" type="ORF">AQS8620_01014</name>
</gene>
<dbReference type="InterPro" id="IPR005804">
    <property type="entry name" value="FA_desaturase_dom"/>
</dbReference>
<dbReference type="GO" id="GO:0046872">
    <property type="term" value="F:metal ion binding"/>
    <property type="evidence" value="ECO:0007669"/>
    <property type="project" value="UniProtKB-KW"/>
</dbReference>
<keyword evidence="3" id="KW-1003">Cell membrane</keyword>
<accession>A0A1Y5S2Q6</accession>
<keyword evidence="9" id="KW-0408">Iron</keyword>
<dbReference type="AlphaFoldDB" id="A0A1Y5S2Q6"/>
<dbReference type="CDD" id="cd03512">
    <property type="entry name" value="Alkane-hydroxylase"/>
    <property type="match status" value="1"/>
</dbReference>
<evidence type="ECO:0000256" key="10">
    <source>
        <dbReference type="ARBA" id="ARBA00023033"/>
    </source>
</evidence>
<feature type="transmembrane region" description="Helical" evidence="13">
    <location>
        <begin position="26"/>
        <end position="43"/>
    </location>
</feature>
<keyword evidence="7 13" id="KW-1133">Transmembrane helix</keyword>
<evidence type="ECO:0000256" key="12">
    <source>
        <dbReference type="SAM" id="MobiDB-lite"/>
    </source>
</evidence>
<proteinExistence type="inferred from homology"/>
<dbReference type="GO" id="GO:0005886">
    <property type="term" value="C:plasma membrane"/>
    <property type="evidence" value="ECO:0007669"/>
    <property type="project" value="UniProtKB-SubCell"/>
</dbReference>
<evidence type="ECO:0000313" key="15">
    <source>
        <dbReference type="EMBL" id="SLN31334.1"/>
    </source>
</evidence>
<organism evidence="15 16">
    <name type="scientific">Aquimixticola soesokkakensis</name>
    <dbReference type="NCBI Taxonomy" id="1519096"/>
    <lineage>
        <taxon>Bacteria</taxon>
        <taxon>Pseudomonadati</taxon>
        <taxon>Pseudomonadota</taxon>
        <taxon>Alphaproteobacteria</taxon>
        <taxon>Rhodobacterales</taxon>
        <taxon>Paracoccaceae</taxon>
        <taxon>Aquimixticola</taxon>
    </lineage>
</organism>
<dbReference type="EMBL" id="FWFS01000003">
    <property type="protein sequence ID" value="SLN31334.1"/>
    <property type="molecule type" value="Genomic_DNA"/>
</dbReference>
<keyword evidence="11 13" id="KW-0472">Membrane</keyword>
<dbReference type="Pfam" id="PF00487">
    <property type="entry name" value="FA_desaturase"/>
    <property type="match status" value="1"/>
</dbReference>
<evidence type="ECO:0000256" key="2">
    <source>
        <dbReference type="ARBA" id="ARBA00010823"/>
    </source>
</evidence>
<dbReference type="InterPro" id="IPR033885">
    <property type="entry name" value="AlkB/XylM"/>
</dbReference>
<evidence type="ECO:0000256" key="11">
    <source>
        <dbReference type="ARBA" id="ARBA00023136"/>
    </source>
</evidence>
<evidence type="ECO:0000256" key="5">
    <source>
        <dbReference type="ARBA" id="ARBA00022692"/>
    </source>
</evidence>
<dbReference type="EC" id="1.14.15.3" evidence="15"/>
<evidence type="ECO:0000256" key="1">
    <source>
        <dbReference type="ARBA" id="ARBA00004429"/>
    </source>
</evidence>
<feature type="region of interest" description="Disordered" evidence="12">
    <location>
        <begin position="366"/>
        <end position="385"/>
    </location>
</feature>
<dbReference type="GO" id="GO:0004497">
    <property type="term" value="F:monooxygenase activity"/>
    <property type="evidence" value="ECO:0007669"/>
    <property type="project" value="UniProtKB-KW"/>
</dbReference>
<dbReference type="Proteomes" id="UP000193862">
    <property type="component" value="Unassembled WGS sequence"/>
</dbReference>
<protein>
    <submittedName>
        <fullName evidence="15">Alkane 1-monooxygenase</fullName>
        <ecNumber evidence="15">1.14.15.3</ecNumber>
    </submittedName>
</protein>
<feature type="transmembrane region" description="Helical" evidence="13">
    <location>
        <begin position="49"/>
        <end position="76"/>
    </location>
</feature>
<evidence type="ECO:0000256" key="7">
    <source>
        <dbReference type="ARBA" id="ARBA00022989"/>
    </source>
</evidence>
<feature type="domain" description="Fatty acid desaturase" evidence="14">
    <location>
        <begin position="114"/>
        <end position="328"/>
    </location>
</feature>
<keyword evidence="6" id="KW-0479">Metal-binding</keyword>
<evidence type="ECO:0000256" key="9">
    <source>
        <dbReference type="ARBA" id="ARBA00023004"/>
    </source>
</evidence>
<evidence type="ECO:0000313" key="16">
    <source>
        <dbReference type="Proteomes" id="UP000193862"/>
    </source>
</evidence>
<evidence type="ECO:0000256" key="13">
    <source>
        <dbReference type="SAM" id="Phobius"/>
    </source>
</evidence>
<evidence type="ECO:0000256" key="6">
    <source>
        <dbReference type="ARBA" id="ARBA00022723"/>
    </source>
</evidence>
<comment type="subcellular location">
    <subcellularLocation>
        <location evidence="1">Cell inner membrane</location>
        <topology evidence="1">Multi-pass membrane protein</topology>
    </subcellularLocation>
</comment>